<reference evidence="8" key="1">
    <citation type="submission" date="2019-09" db="EMBL/GenBank/DDBJ databases">
        <title>Draft genome information of white flower Hibiscus syriacus.</title>
        <authorList>
            <person name="Kim Y.-M."/>
        </authorList>
    </citation>
    <scope>NUCLEOTIDE SEQUENCE [LARGE SCALE GENOMIC DNA]</scope>
    <source>
        <strain evidence="8">YM2019G1</strain>
    </source>
</reference>
<evidence type="ECO:0000256" key="2">
    <source>
        <dbReference type="ARBA" id="ARBA00023015"/>
    </source>
</evidence>
<dbReference type="GO" id="GO:0003700">
    <property type="term" value="F:DNA-binding transcription factor activity"/>
    <property type="evidence" value="ECO:0007669"/>
    <property type="project" value="InterPro"/>
</dbReference>
<dbReference type="EMBL" id="VEPZ02000139">
    <property type="protein sequence ID" value="KAE8732714.1"/>
    <property type="molecule type" value="Genomic_DNA"/>
</dbReference>
<evidence type="ECO:0000259" key="7">
    <source>
        <dbReference type="PROSITE" id="PS51032"/>
    </source>
</evidence>
<dbReference type="Proteomes" id="UP000436088">
    <property type="component" value="Unassembled WGS sequence"/>
</dbReference>
<evidence type="ECO:0000256" key="6">
    <source>
        <dbReference type="ARBA" id="ARBA00024343"/>
    </source>
</evidence>
<dbReference type="GO" id="GO:0009873">
    <property type="term" value="P:ethylene-activated signaling pathway"/>
    <property type="evidence" value="ECO:0007669"/>
    <property type="project" value="InterPro"/>
</dbReference>
<dbReference type="GO" id="GO:0005634">
    <property type="term" value="C:nucleus"/>
    <property type="evidence" value="ECO:0007669"/>
    <property type="project" value="UniProtKB-SubCell"/>
</dbReference>
<dbReference type="SUPFAM" id="SSF54171">
    <property type="entry name" value="DNA-binding domain"/>
    <property type="match status" value="1"/>
</dbReference>
<sequence>MEILQRLPSLGRWISMGADAWDDLLDGIIPPGNIDQSCNDVNVKDMSTGELKANLIRVDKQATRHYRGVRKRPWGKYAAEIRDSSRKGARVWLGTFDSRDWVWSGLIFNGECCRWCNCSAIKITK</sequence>
<dbReference type="InterPro" id="IPR044808">
    <property type="entry name" value="ERF_plant"/>
</dbReference>
<keyword evidence="9" id="KW-1185">Reference proteome</keyword>
<dbReference type="Gene3D" id="3.30.730.10">
    <property type="entry name" value="AP2/ERF domain"/>
    <property type="match status" value="1"/>
</dbReference>
<dbReference type="GO" id="GO:0003677">
    <property type="term" value="F:DNA binding"/>
    <property type="evidence" value="ECO:0007669"/>
    <property type="project" value="UniProtKB-KW"/>
</dbReference>
<accession>A0A6A3CWE5</accession>
<dbReference type="CDD" id="cd00018">
    <property type="entry name" value="AP2"/>
    <property type="match status" value="1"/>
</dbReference>
<evidence type="ECO:0000256" key="4">
    <source>
        <dbReference type="ARBA" id="ARBA00023163"/>
    </source>
</evidence>
<dbReference type="PANTHER" id="PTHR31190:SF374">
    <property type="entry name" value="AP2_ERF DOMAIN-CONTAINING PROTEIN"/>
    <property type="match status" value="1"/>
</dbReference>
<dbReference type="PRINTS" id="PR00367">
    <property type="entry name" value="ETHRSPELEMNT"/>
</dbReference>
<comment type="similarity">
    <text evidence="6">Belongs to the AP2/ERF transcription factor family. ERF subfamily.</text>
</comment>
<name>A0A6A3CWE5_HIBSY</name>
<comment type="caution">
    <text evidence="8">The sequence shown here is derived from an EMBL/GenBank/DDBJ whole genome shotgun (WGS) entry which is preliminary data.</text>
</comment>
<keyword evidence="4" id="KW-0804">Transcription</keyword>
<organism evidence="8 9">
    <name type="scientific">Hibiscus syriacus</name>
    <name type="common">Rose of Sharon</name>
    <dbReference type="NCBI Taxonomy" id="106335"/>
    <lineage>
        <taxon>Eukaryota</taxon>
        <taxon>Viridiplantae</taxon>
        <taxon>Streptophyta</taxon>
        <taxon>Embryophyta</taxon>
        <taxon>Tracheophyta</taxon>
        <taxon>Spermatophyta</taxon>
        <taxon>Magnoliopsida</taxon>
        <taxon>eudicotyledons</taxon>
        <taxon>Gunneridae</taxon>
        <taxon>Pentapetalae</taxon>
        <taxon>rosids</taxon>
        <taxon>malvids</taxon>
        <taxon>Malvales</taxon>
        <taxon>Malvaceae</taxon>
        <taxon>Malvoideae</taxon>
        <taxon>Hibiscus</taxon>
    </lineage>
</organism>
<evidence type="ECO:0000256" key="1">
    <source>
        <dbReference type="ARBA" id="ARBA00004123"/>
    </source>
</evidence>
<keyword evidence="5" id="KW-0539">Nucleus</keyword>
<evidence type="ECO:0000313" key="9">
    <source>
        <dbReference type="Proteomes" id="UP000436088"/>
    </source>
</evidence>
<dbReference type="InterPro" id="IPR036955">
    <property type="entry name" value="AP2/ERF_dom_sf"/>
</dbReference>
<dbReference type="PROSITE" id="PS51032">
    <property type="entry name" value="AP2_ERF"/>
    <property type="match status" value="1"/>
</dbReference>
<comment type="subcellular location">
    <subcellularLocation>
        <location evidence="1">Nucleus</location>
    </subcellularLocation>
</comment>
<evidence type="ECO:0000256" key="5">
    <source>
        <dbReference type="ARBA" id="ARBA00023242"/>
    </source>
</evidence>
<proteinExistence type="inferred from homology"/>
<dbReference type="AlphaFoldDB" id="A0A6A3CWE5"/>
<feature type="domain" description="AP2/ERF" evidence="7">
    <location>
        <begin position="65"/>
        <end position="100"/>
    </location>
</feature>
<keyword evidence="2" id="KW-0805">Transcription regulation</keyword>
<dbReference type="InterPro" id="IPR001471">
    <property type="entry name" value="AP2/ERF_dom"/>
</dbReference>
<dbReference type="SMART" id="SM00380">
    <property type="entry name" value="AP2"/>
    <property type="match status" value="1"/>
</dbReference>
<dbReference type="PANTHER" id="PTHR31190">
    <property type="entry name" value="DNA-BINDING DOMAIN"/>
    <property type="match status" value="1"/>
</dbReference>
<evidence type="ECO:0000256" key="3">
    <source>
        <dbReference type="ARBA" id="ARBA00023125"/>
    </source>
</evidence>
<keyword evidence="3" id="KW-0238">DNA-binding</keyword>
<gene>
    <name evidence="8" type="ORF">F3Y22_tig00001799pilonHSYRG00067</name>
</gene>
<evidence type="ECO:0000313" key="8">
    <source>
        <dbReference type="EMBL" id="KAE8732714.1"/>
    </source>
</evidence>
<protein>
    <submittedName>
        <fullName evidence="8">Pathoproteinsis-related proteins transcriptional activator PTI5</fullName>
    </submittedName>
</protein>
<dbReference type="InterPro" id="IPR016177">
    <property type="entry name" value="DNA-bd_dom_sf"/>
</dbReference>